<reference evidence="2 3" key="1">
    <citation type="journal article" date="2024" name="J Genomics">
        <title>Draft genome sequencing and assembly of Favolaschia claudopus CIRM-BRFM 2984 isolated from oak limbs.</title>
        <authorList>
            <person name="Navarro D."/>
            <person name="Drula E."/>
            <person name="Chaduli D."/>
            <person name="Cazenave R."/>
            <person name="Ahrendt S."/>
            <person name="Wang J."/>
            <person name="Lipzen A."/>
            <person name="Daum C."/>
            <person name="Barry K."/>
            <person name="Grigoriev I.V."/>
            <person name="Favel A."/>
            <person name="Rosso M.N."/>
            <person name="Martin F."/>
        </authorList>
    </citation>
    <scope>NUCLEOTIDE SEQUENCE [LARGE SCALE GENOMIC DNA]</scope>
    <source>
        <strain evidence="2 3">CIRM-BRFM 2984</strain>
    </source>
</reference>
<keyword evidence="1" id="KW-0472">Membrane</keyword>
<evidence type="ECO:0000313" key="2">
    <source>
        <dbReference type="EMBL" id="KAK7006717.1"/>
    </source>
</evidence>
<feature type="transmembrane region" description="Helical" evidence="1">
    <location>
        <begin position="63"/>
        <end position="84"/>
    </location>
</feature>
<dbReference type="EMBL" id="JAWWNJ010000075">
    <property type="protein sequence ID" value="KAK7006717.1"/>
    <property type="molecule type" value="Genomic_DNA"/>
</dbReference>
<organism evidence="2 3">
    <name type="scientific">Favolaschia claudopus</name>
    <dbReference type="NCBI Taxonomy" id="2862362"/>
    <lineage>
        <taxon>Eukaryota</taxon>
        <taxon>Fungi</taxon>
        <taxon>Dikarya</taxon>
        <taxon>Basidiomycota</taxon>
        <taxon>Agaricomycotina</taxon>
        <taxon>Agaricomycetes</taxon>
        <taxon>Agaricomycetidae</taxon>
        <taxon>Agaricales</taxon>
        <taxon>Marasmiineae</taxon>
        <taxon>Mycenaceae</taxon>
        <taxon>Favolaschia</taxon>
    </lineage>
</organism>
<keyword evidence="1" id="KW-1133">Transmembrane helix</keyword>
<sequence>MKCLLYILPFFFMQSDFPEYTGSARVPVAQCNDILVHCPQNPPPLGIFSCQDKSRRDSRRADVLRMLLSGAPFVLYFSVGAWLVTHEVLVDNTACPWPFTMSSKFCL</sequence>
<name>A0AAW0ACE7_9AGAR</name>
<accession>A0AAW0ACE7</accession>
<gene>
    <name evidence="2" type="ORF">R3P38DRAFT_1700009</name>
</gene>
<evidence type="ECO:0000313" key="3">
    <source>
        <dbReference type="Proteomes" id="UP001362999"/>
    </source>
</evidence>
<dbReference type="AlphaFoldDB" id="A0AAW0ACE7"/>
<comment type="caution">
    <text evidence="2">The sequence shown here is derived from an EMBL/GenBank/DDBJ whole genome shotgun (WGS) entry which is preliminary data.</text>
</comment>
<evidence type="ECO:0000256" key="1">
    <source>
        <dbReference type="SAM" id="Phobius"/>
    </source>
</evidence>
<keyword evidence="1" id="KW-0812">Transmembrane</keyword>
<protein>
    <submittedName>
        <fullName evidence="2">Uncharacterized protein</fullName>
    </submittedName>
</protein>
<dbReference type="Proteomes" id="UP001362999">
    <property type="component" value="Unassembled WGS sequence"/>
</dbReference>
<proteinExistence type="predicted"/>
<keyword evidence="3" id="KW-1185">Reference proteome</keyword>